<dbReference type="SMART" id="SM00099">
    <property type="entry name" value="btg1"/>
    <property type="match status" value="1"/>
</dbReference>
<dbReference type="InterPro" id="IPR036054">
    <property type="entry name" value="BTG-like_sf"/>
</dbReference>
<evidence type="ECO:0000256" key="3">
    <source>
        <dbReference type="ARBA" id="ARBA00022553"/>
    </source>
</evidence>
<feature type="domain" description="Anti-proliferative protein" evidence="6">
    <location>
        <begin position="88"/>
        <end position="107"/>
    </location>
</feature>
<dbReference type="PROSITE" id="PS01203">
    <property type="entry name" value="BTG_2"/>
    <property type="match status" value="1"/>
</dbReference>
<evidence type="ECO:0000256" key="5">
    <source>
        <dbReference type="SAM" id="MobiDB-lite"/>
    </source>
</evidence>
<feature type="compositionally biased region" description="Polar residues" evidence="5">
    <location>
        <begin position="142"/>
        <end position="166"/>
    </location>
</feature>
<reference evidence="7 8" key="1">
    <citation type="submission" date="2015-07" db="EMBL/GenBank/DDBJ databases">
        <title>The genome of Eufriesea mexicana.</title>
        <authorList>
            <person name="Pan H."/>
            <person name="Kapheim K."/>
        </authorList>
    </citation>
    <scope>NUCLEOTIDE SEQUENCE [LARGE SCALE GENOMIC DNA]</scope>
    <source>
        <strain evidence="7">0111107269</strain>
        <tissue evidence="7">Whole body</tissue>
    </source>
</reference>
<dbReference type="AlphaFoldDB" id="A0A310ST34"/>
<evidence type="ECO:0000256" key="2">
    <source>
        <dbReference type="ARBA" id="ARBA00007989"/>
    </source>
</evidence>
<feature type="region of interest" description="Disordered" evidence="5">
    <location>
        <begin position="641"/>
        <end position="668"/>
    </location>
</feature>
<dbReference type="PRINTS" id="PR00310">
    <property type="entry name" value="ANTIPRLFBTG1"/>
</dbReference>
<dbReference type="Pfam" id="PF07742">
    <property type="entry name" value="BTG"/>
    <property type="match status" value="1"/>
</dbReference>
<dbReference type="InterPro" id="IPR002087">
    <property type="entry name" value="Anti_prolifrtn"/>
</dbReference>
<evidence type="ECO:0000256" key="4">
    <source>
        <dbReference type="ARBA" id="ARBA00023136"/>
    </source>
</evidence>
<accession>A0A310ST34</accession>
<feature type="region of interest" description="Disordered" evidence="5">
    <location>
        <begin position="876"/>
        <end position="908"/>
    </location>
</feature>
<evidence type="ECO:0000313" key="8">
    <source>
        <dbReference type="Proteomes" id="UP000250275"/>
    </source>
</evidence>
<dbReference type="InterPro" id="IPR043441">
    <property type="entry name" value="Tjap1/BEGAIN"/>
</dbReference>
<dbReference type="OrthoDB" id="19928at2759"/>
<dbReference type="GO" id="GO:0016020">
    <property type="term" value="C:membrane"/>
    <property type="evidence" value="ECO:0007669"/>
    <property type="project" value="UniProtKB-SubCell"/>
</dbReference>
<feature type="compositionally biased region" description="Polar residues" evidence="5">
    <location>
        <begin position="652"/>
        <end position="661"/>
    </location>
</feature>
<gene>
    <name evidence="7" type="ORF">WN48_08509</name>
</gene>
<dbReference type="SUPFAM" id="SSF160696">
    <property type="entry name" value="BTG domain-like"/>
    <property type="match status" value="1"/>
</dbReference>
<feature type="region of interest" description="Disordered" evidence="5">
    <location>
        <begin position="125"/>
        <end position="191"/>
    </location>
</feature>
<dbReference type="Gene3D" id="3.90.640.90">
    <property type="entry name" value="Anti-proliferative protein, N-terminal domain"/>
    <property type="match status" value="1"/>
</dbReference>
<feature type="compositionally biased region" description="Low complexity" evidence="5">
    <location>
        <begin position="893"/>
        <end position="908"/>
    </location>
</feature>
<feature type="compositionally biased region" description="Low complexity" evidence="5">
    <location>
        <begin position="167"/>
        <end position="178"/>
    </location>
</feature>
<keyword evidence="3" id="KW-0597">Phosphoprotein</keyword>
<feature type="compositionally biased region" description="Low complexity" evidence="5">
    <location>
        <begin position="799"/>
        <end position="822"/>
    </location>
</feature>
<feature type="region of interest" description="Disordered" evidence="5">
    <location>
        <begin position="791"/>
        <end position="822"/>
    </location>
</feature>
<evidence type="ECO:0000259" key="6">
    <source>
        <dbReference type="PROSITE" id="PS01203"/>
    </source>
</evidence>
<comment type="subcellular location">
    <subcellularLocation>
        <location evidence="1">Membrane</location>
        <topology evidence="1">Peripheral membrane protein</topology>
    </subcellularLocation>
</comment>
<organism evidence="7 8">
    <name type="scientific">Eufriesea mexicana</name>
    <dbReference type="NCBI Taxonomy" id="516756"/>
    <lineage>
        <taxon>Eukaryota</taxon>
        <taxon>Metazoa</taxon>
        <taxon>Ecdysozoa</taxon>
        <taxon>Arthropoda</taxon>
        <taxon>Hexapoda</taxon>
        <taxon>Insecta</taxon>
        <taxon>Pterygota</taxon>
        <taxon>Neoptera</taxon>
        <taxon>Endopterygota</taxon>
        <taxon>Hymenoptera</taxon>
        <taxon>Apocrita</taxon>
        <taxon>Aculeata</taxon>
        <taxon>Apoidea</taxon>
        <taxon>Anthophila</taxon>
        <taxon>Apidae</taxon>
        <taxon>Eufriesea</taxon>
    </lineage>
</organism>
<proteinExistence type="inferred from homology"/>
<feature type="compositionally biased region" description="Basic and acidic residues" evidence="5">
    <location>
        <begin position="965"/>
        <end position="978"/>
    </location>
</feature>
<dbReference type="PANTHER" id="PTHR28664:SF4">
    <property type="entry name" value="TIGHT JUNCTION-ASSOCIATED PROTEIN 1"/>
    <property type="match status" value="1"/>
</dbReference>
<evidence type="ECO:0000313" key="7">
    <source>
        <dbReference type="EMBL" id="OAD59715.1"/>
    </source>
</evidence>
<sequence>MRNEITAAVLFLVQLIEKNEKFSPDQLECFKRRLVELLTERFKNHWFPDKPFKGQGYRCIRVNGHNRRDATLESAASAAGVKYEDLSLPVELTLWVDPNEVCCRFGESKGSYCTLASFDDKENTVPIFQGNNEGLEKENKSSEGPTKIQKSPLTTNTDQQQKSKPLSSANQNQQHSNNGTGRKRNLNSPRLHLNRNRSWFGHSFSMGYGPHPISQPWYNIMPPHFLGGPSPPPFMGHRGNKWIHPPSYPTGPARFHHWSPKAALKECGCKCVSCNQNDGQHGEMHLHVEIENLRQSLMERDNHIVTMETHFLNEADKFPNGELASMKEELLIWQEKYSRLYDAHKRVQKVNQNLEDKLLRIVDKCETEKSAFTKDIATLSHRLADANYTIHRLTQDNEKYRNDVNLAIQLLQCKPSNFVGQKYDSLPSEVQAKVRTYIAQKKCSNDTAPPDVKSITVPISTFPPTAMVYNITKPTAENNSDDETDESKPPVDIVSAAIMAKVLEDREKERVLGKHCDTCTCHRSILMVDAETQTNTPNVVSCNECTMKYTQCLDKHSDTMKNIDKNCQNKGSQNSLVHVVYHEGNESVSSKVQYQNNCTKNTNHQQLCTRDKFVSRNGKIIDSLKEDGRVNVNTKVNFNKKNSLRRNDPSHQSDTCVNSKINTDKGKQGKLNKKYELQIDDKFNSNSWNKLDKKSSNCSQIVPENYKNYLSKTEQSHIDIINDRLWKNEWTKLKSQSNTKENKDKVNSDIEIDIINDRAWKSDRSTQNSSHPAQLTLIEVKNIDNVTHQNDSGQMEVATSPSFSSDSIVISTSDPSSSSSDVVQSTGIRLHNTANSKPNSQNRVTGPRNCLVRVTPGSKNILLDNAGHYKTVLYTSGNSKPNTALVHSKKLSRSGSERSISTSSEESTPMLLHDNNQLQRVAEWVQSSVHMDNSGSNCTELKPSENLIDKSSSLTYLNESQTKSKSVENDRELYNDSPESKCKNLAANVEEFGEGNLNNDVNNFSPNVNNADLDKEKDLISFDVPTEEKKVLVKTFKKAVTGDIDYEVKITKEMEETYLKLAASLDPVALSLSNTDNADITIEKYRKDHKRIQRSHDKAGSKV</sequence>
<name>A0A310ST34_9HYME</name>
<keyword evidence="4" id="KW-0472">Membrane</keyword>
<dbReference type="EMBL" id="KQ760629">
    <property type="protein sequence ID" value="OAD59715.1"/>
    <property type="molecule type" value="Genomic_DNA"/>
</dbReference>
<dbReference type="FunFam" id="3.90.640.90:FF:000002">
    <property type="entry name" value="BTG anti-proliferation factor 4"/>
    <property type="match status" value="1"/>
</dbReference>
<protein>
    <submittedName>
        <fullName evidence="7">Protein BTG3</fullName>
    </submittedName>
</protein>
<comment type="similarity">
    <text evidence="2">Belongs to the BTG family.</text>
</comment>
<keyword evidence="8" id="KW-1185">Reference proteome</keyword>
<evidence type="ECO:0000256" key="1">
    <source>
        <dbReference type="ARBA" id="ARBA00004170"/>
    </source>
</evidence>
<dbReference type="Proteomes" id="UP000250275">
    <property type="component" value="Unassembled WGS sequence"/>
</dbReference>
<feature type="region of interest" description="Disordered" evidence="5">
    <location>
        <begin position="959"/>
        <end position="978"/>
    </location>
</feature>
<dbReference type="PANTHER" id="PTHR28664">
    <property type="entry name" value="TIGHT JUNCTION-ASSOCIATED PROTEIN 1"/>
    <property type="match status" value="1"/>
</dbReference>